<dbReference type="EMBL" id="QEAM01000035">
    <property type="protein sequence ID" value="TPX49357.1"/>
    <property type="molecule type" value="Genomic_DNA"/>
</dbReference>
<keyword evidence="3" id="KW-0206">Cytoskeleton</keyword>
<dbReference type="AlphaFoldDB" id="A0A507DDM7"/>
<dbReference type="SUPFAM" id="SSF52047">
    <property type="entry name" value="RNI-like"/>
    <property type="match status" value="1"/>
</dbReference>
<dbReference type="InterPro" id="IPR032675">
    <property type="entry name" value="LRR_dom_sf"/>
</dbReference>
<protein>
    <recommendedName>
        <fullName evidence="9">T-complex-associated testis-expressed protein 1</fullName>
    </recommendedName>
</protein>
<evidence type="ECO:0000256" key="1">
    <source>
        <dbReference type="ARBA" id="ARBA00004245"/>
    </source>
</evidence>
<evidence type="ECO:0000313" key="7">
    <source>
        <dbReference type="Proteomes" id="UP000317494"/>
    </source>
</evidence>
<comment type="subcellular location">
    <subcellularLocation>
        <location evidence="1">Cytoplasm</location>
        <location evidence="1">Cytoskeleton</location>
    </subcellularLocation>
</comment>
<dbReference type="InterPro" id="IPR052410">
    <property type="entry name" value="DRC5"/>
</dbReference>
<organism evidence="5 8">
    <name type="scientific">Synchytrium endobioticum</name>
    <dbReference type="NCBI Taxonomy" id="286115"/>
    <lineage>
        <taxon>Eukaryota</taxon>
        <taxon>Fungi</taxon>
        <taxon>Fungi incertae sedis</taxon>
        <taxon>Chytridiomycota</taxon>
        <taxon>Chytridiomycota incertae sedis</taxon>
        <taxon>Chytridiomycetes</taxon>
        <taxon>Synchytriales</taxon>
        <taxon>Synchytriaceae</taxon>
        <taxon>Synchytrium</taxon>
    </lineage>
</organism>
<dbReference type="STRING" id="286115.A0A507DDM7"/>
<evidence type="ECO:0008006" key="9">
    <source>
        <dbReference type="Google" id="ProtNLM"/>
    </source>
</evidence>
<feature type="region of interest" description="Disordered" evidence="4">
    <location>
        <begin position="1"/>
        <end position="75"/>
    </location>
</feature>
<evidence type="ECO:0000313" key="8">
    <source>
        <dbReference type="Proteomes" id="UP000320475"/>
    </source>
</evidence>
<evidence type="ECO:0000313" key="5">
    <source>
        <dbReference type="EMBL" id="TPX49357.1"/>
    </source>
</evidence>
<gene>
    <name evidence="5" type="ORF">SeLEV6574_g01511</name>
    <name evidence="6" type="ORF">SeMB42_g01811</name>
</gene>
<feature type="compositionally biased region" description="Polar residues" evidence="4">
    <location>
        <begin position="1"/>
        <end position="28"/>
    </location>
</feature>
<name>A0A507DDM7_9FUNG</name>
<accession>A0A507DDM7</accession>
<dbReference type="Proteomes" id="UP000320475">
    <property type="component" value="Unassembled WGS sequence"/>
</dbReference>
<dbReference type="VEuPathDB" id="FungiDB:SeMB42_g01811"/>
<comment type="caution">
    <text evidence="5">The sequence shown here is derived from an EMBL/GenBank/DDBJ whole genome shotgun (WGS) entry which is preliminary data.</text>
</comment>
<keyword evidence="7" id="KW-1185">Reference proteome</keyword>
<proteinExistence type="predicted"/>
<evidence type="ECO:0000256" key="2">
    <source>
        <dbReference type="ARBA" id="ARBA00022490"/>
    </source>
</evidence>
<dbReference type="SMART" id="SM00368">
    <property type="entry name" value="LRR_RI"/>
    <property type="match status" value="5"/>
</dbReference>
<dbReference type="InterPro" id="IPR001611">
    <property type="entry name" value="Leu-rich_rpt"/>
</dbReference>
<dbReference type="PANTHER" id="PTHR24107">
    <property type="entry name" value="YNEIN REGULATORY COMPLEX SUBUNIT 5"/>
    <property type="match status" value="1"/>
</dbReference>
<sequence length="669" mass="71251">MADATDSSNIMSRSRTSLGAVSSSQIALSNDRRASHVTAPPNMDEPSSSSTLNDAANASPGKTASSFSLGGSTSYGAPARKAATSVALSNAPTTIPHTIDTASELRGNAESLMAGGSNDVALSSNDAGSKTSLVAKTVVIHGSRTALAPDRANRAGSAHAAPGIDFEQDGAEWRDGERRIISEDPHFNPAPVAPLVDLCLHSVVQNFEAKPRLDKVPQKYRQRLLEAISLELPLTLAAPLISEESYWGRRARHVFKTIPALRYHGNSWKRLFFELYVREQIENFVPSVSLPAGPALGATDEKPRTVDNGATAAIEPNLVRLMEGSAPWIQNLEIRQLKPKPHADGKRDDGVASEHLDLNVVFAAIPALQSLSLTYDVRDIGMGFTWSAFGISLVDCERLAAGLKGRMRCLHTLVLRTSRLDDHHARILCHALLDSTPIKHLDLSNNRIGDAGARGLAKVLASQQNSGLCDLVLGNNRIGQIGAHSLGRCFTKNRTLQSLSLRLNRLGDVGAADFLDALCHAYHYANPEVPGRPMLATLDMSGNGLATLALAALCTMVKSNVRCLRSVDVSANSLARPLSKGHDEGVIITGSNAAPTPNVNPGAENATVHMGISAQAAKEKQELEDAGKLIVDAVSKNQYLTRLDLRATEIPSTSVLSVQEVIAENAATV</sequence>
<dbReference type="Pfam" id="PF13516">
    <property type="entry name" value="LRR_6"/>
    <property type="match status" value="2"/>
</dbReference>
<evidence type="ECO:0000313" key="6">
    <source>
        <dbReference type="EMBL" id="TPX51771.1"/>
    </source>
</evidence>
<dbReference type="Gene3D" id="3.80.10.10">
    <property type="entry name" value="Ribonuclease Inhibitor"/>
    <property type="match status" value="1"/>
</dbReference>
<reference evidence="7 8" key="1">
    <citation type="journal article" date="2019" name="Sci. Rep.">
        <title>Comparative genomics of chytrid fungi reveal insights into the obligate biotrophic and pathogenic lifestyle of Synchytrium endobioticum.</title>
        <authorList>
            <person name="van de Vossenberg B.T.L.H."/>
            <person name="Warris S."/>
            <person name="Nguyen H.D.T."/>
            <person name="van Gent-Pelzer M.P.E."/>
            <person name="Joly D.L."/>
            <person name="van de Geest H.C."/>
            <person name="Bonants P.J.M."/>
            <person name="Smith D.S."/>
            <person name="Levesque C.A."/>
            <person name="van der Lee T.A.J."/>
        </authorList>
    </citation>
    <scope>NUCLEOTIDE SEQUENCE [LARGE SCALE GENOMIC DNA]</scope>
    <source>
        <strain evidence="5 8">LEV6574</strain>
        <strain evidence="6 7">MB42</strain>
    </source>
</reference>
<feature type="compositionally biased region" description="Polar residues" evidence="4">
    <location>
        <begin position="45"/>
        <end position="75"/>
    </location>
</feature>
<dbReference type="GO" id="GO:0005856">
    <property type="term" value="C:cytoskeleton"/>
    <property type="evidence" value="ECO:0007669"/>
    <property type="project" value="UniProtKB-SubCell"/>
</dbReference>
<evidence type="ECO:0000256" key="3">
    <source>
        <dbReference type="ARBA" id="ARBA00023212"/>
    </source>
</evidence>
<keyword evidence="2" id="KW-0963">Cytoplasm</keyword>
<dbReference type="OrthoDB" id="120976at2759"/>
<dbReference type="PANTHER" id="PTHR24107:SF2">
    <property type="entry name" value="NLR FAMILY CARD DOMAIN CONTAINING 3"/>
    <property type="match status" value="1"/>
</dbReference>
<evidence type="ECO:0000256" key="4">
    <source>
        <dbReference type="SAM" id="MobiDB-lite"/>
    </source>
</evidence>
<dbReference type="EMBL" id="QEAN01000050">
    <property type="protein sequence ID" value="TPX51771.1"/>
    <property type="molecule type" value="Genomic_DNA"/>
</dbReference>
<dbReference type="Proteomes" id="UP000317494">
    <property type="component" value="Unassembled WGS sequence"/>
</dbReference>